<evidence type="ECO:0000313" key="1">
    <source>
        <dbReference type="EMBL" id="SNR27565.1"/>
    </source>
</evidence>
<organism evidence="1 2">
    <name type="scientific">Puniceibacterium sediminis</name>
    <dbReference type="NCBI Taxonomy" id="1608407"/>
    <lineage>
        <taxon>Bacteria</taxon>
        <taxon>Pseudomonadati</taxon>
        <taxon>Pseudomonadota</taxon>
        <taxon>Alphaproteobacteria</taxon>
        <taxon>Rhodobacterales</taxon>
        <taxon>Paracoccaceae</taxon>
        <taxon>Puniceibacterium</taxon>
    </lineage>
</organism>
<name>A0A238UZE6_9RHOB</name>
<protein>
    <submittedName>
        <fullName evidence="1">Uncharacterized protein</fullName>
    </submittedName>
</protein>
<sequence length="36" mass="3838">MTDKPRSANRNGKLDKGMGADFLVGQVTGFVTRGGR</sequence>
<dbReference type="AlphaFoldDB" id="A0A238UZE6"/>
<keyword evidence="2" id="KW-1185">Reference proteome</keyword>
<proteinExistence type="predicted"/>
<gene>
    <name evidence="1" type="ORF">SAMN06265370_101397</name>
</gene>
<dbReference type="Proteomes" id="UP000198417">
    <property type="component" value="Unassembled WGS sequence"/>
</dbReference>
<reference evidence="1 2" key="1">
    <citation type="submission" date="2017-06" db="EMBL/GenBank/DDBJ databases">
        <authorList>
            <person name="Kim H.J."/>
            <person name="Triplett B.A."/>
        </authorList>
    </citation>
    <scope>NUCLEOTIDE SEQUENCE [LARGE SCALE GENOMIC DNA]</scope>
    <source>
        <strain evidence="1 2">DSM 29052</strain>
    </source>
</reference>
<dbReference type="EMBL" id="FZNN01000001">
    <property type="protein sequence ID" value="SNR27565.1"/>
    <property type="molecule type" value="Genomic_DNA"/>
</dbReference>
<evidence type="ECO:0000313" key="2">
    <source>
        <dbReference type="Proteomes" id="UP000198417"/>
    </source>
</evidence>
<accession>A0A238UZE6</accession>